<comment type="caution">
    <text evidence="6">Lacks conserved residue(s) required for the propagation of feature annotation.</text>
</comment>
<comment type="subunit">
    <text evidence="6">Forms polymers.</text>
</comment>
<dbReference type="SUPFAM" id="SSF53067">
    <property type="entry name" value="Actin-like ATPase domain"/>
    <property type="match status" value="2"/>
</dbReference>
<accession>A0A1G8KR24</accession>
<dbReference type="Gene3D" id="3.30.420.40">
    <property type="match status" value="3"/>
</dbReference>
<evidence type="ECO:0000256" key="1">
    <source>
        <dbReference type="ARBA" id="ARBA00022490"/>
    </source>
</evidence>
<keyword evidence="3 6" id="KW-0067">ATP-binding</keyword>
<dbReference type="AlphaFoldDB" id="A0A1G8KR24"/>
<proteinExistence type="inferred from homology"/>
<dbReference type="STRING" id="84521.SAMN04487994_101327"/>
<dbReference type="Pfam" id="PF06723">
    <property type="entry name" value="MreB_Mbl"/>
    <property type="match status" value="1"/>
</dbReference>
<keyword evidence="8" id="KW-1185">Reference proteome</keyword>
<keyword evidence="2 6" id="KW-0547">Nucleotide-binding</keyword>
<dbReference type="SMART" id="SM00268">
    <property type="entry name" value="ACTIN"/>
    <property type="match status" value="1"/>
</dbReference>
<dbReference type="GO" id="GO:0005737">
    <property type="term" value="C:cytoplasm"/>
    <property type="evidence" value="ECO:0007669"/>
    <property type="project" value="UniProtKB-SubCell"/>
</dbReference>
<dbReference type="NCBIfam" id="NF010539">
    <property type="entry name" value="PRK13927.1"/>
    <property type="match status" value="1"/>
</dbReference>
<protein>
    <recommendedName>
        <fullName evidence="6">Cell shape-determining protein MreB</fullName>
    </recommendedName>
</protein>
<dbReference type="InterPro" id="IPR056546">
    <property type="entry name" value="MreB_MamK-like"/>
</dbReference>
<dbReference type="InterPro" id="IPR004753">
    <property type="entry name" value="MreB"/>
</dbReference>
<organism evidence="7 8">
    <name type="scientific">Dolosicoccus paucivorans</name>
    <dbReference type="NCBI Taxonomy" id="84521"/>
    <lineage>
        <taxon>Bacteria</taxon>
        <taxon>Bacillati</taxon>
        <taxon>Bacillota</taxon>
        <taxon>Bacilli</taxon>
        <taxon>Lactobacillales</taxon>
        <taxon>Aerococcaceae</taxon>
        <taxon>Dolosicoccus</taxon>
    </lineage>
</organism>
<evidence type="ECO:0000256" key="2">
    <source>
        <dbReference type="ARBA" id="ARBA00022741"/>
    </source>
</evidence>
<dbReference type="PANTHER" id="PTHR42749:SF1">
    <property type="entry name" value="CELL SHAPE-DETERMINING PROTEIN MREB"/>
    <property type="match status" value="1"/>
</dbReference>
<dbReference type="InterPro" id="IPR004000">
    <property type="entry name" value="Actin"/>
</dbReference>
<name>A0A1G8KR24_9LACT</name>
<dbReference type="HAMAP" id="MF_02207">
    <property type="entry name" value="MreB"/>
    <property type="match status" value="1"/>
</dbReference>
<dbReference type="Proteomes" id="UP000235682">
    <property type="component" value="Unassembled WGS sequence"/>
</dbReference>
<evidence type="ECO:0000256" key="6">
    <source>
        <dbReference type="HAMAP-Rule" id="MF_02207"/>
    </source>
</evidence>
<dbReference type="PANTHER" id="PTHR42749">
    <property type="entry name" value="CELL SHAPE-DETERMINING PROTEIN MREB"/>
    <property type="match status" value="1"/>
</dbReference>
<dbReference type="EMBL" id="PNHE01000065">
    <property type="protein sequence ID" value="PMC56695.1"/>
    <property type="molecule type" value="Genomic_DNA"/>
</dbReference>
<dbReference type="PRINTS" id="PR01652">
    <property type="entry name" value="SHAPEPROTEIN"/>
</dbReference>
<keyword evidence="1 6" id="KW-0963">Cytoplasm</keyword>
<dbReference type="OrthoDB" id="9768127at2"/>
<evidence type="ECO:0000256" key="3">
    <source>
        <dbReference type="ARBA" id="ARBA00022840"/>
    </source>
</evidence>
<keyword evidence="4 6" id="KW-0133">Cell shape</keyword>
<comment type="subcellular location">
    <subcellularLocation>
        <location evidence="6">Cytoplasm</location>
    </subcellularLocation>
    <text evidence="6">Membrane-associated.</text>
</comment>
<dbReference type="GO" id="GO:0000902">
    <property type="term" value="P:cell morphogenesis"/>
    <property type="evidence" value="ECO:0007669"/>
    <property type="project" value="InterPro"/>
</dbReference>
<evidence type="ECO:0000256" key="5">
    <source>
        <dbReference type="ARBA" id="ARBA00023458"/>
    </source>
</evidence>
<dbReference type="GO" id="GO:0008360">
    <property type="term" value="P:regulation of cell shape"/>
    <property type="evidence" value="ECO:0007669"/>
    <property type="project" value="UniProtKB-UniRule"/>
</dbReference>
<comment type="caution">
    <text evidence="7">The sequence shown here is derived from an EMBL/GenBank/DDBJ whole genome shotgun (WGS) entry which is preliminary data.</text>
</comment>
<evidence type="ECO:0000313" key="7">
    <source>
        <dbReference type="EMBL" id="PMC56695.1"/>
    </source>
</evidence>
<reference evidence="7 8" key="1">
    <citation type="submission" date="2017-09" db="EMBL/GenBank/DDBJ databases">
        <title>Bacterial strain isolated from the female urinary microbiota.</title>
        <authorList>
            <person name="Thomas-White K."/>
            <person name="Kumar N."/>
            <person name="Forster S."/>
            <person name="Putonti C."/>
            <person name="Lawley T."/>
            <person name="Wolfe A.J."/>
        </authorList>
    </citation>
    <scope>NUCLEOTIDE SEQUENCE [LARGE SCALE GENOMIC DNA]</scope>
    <source>
        <strain evidence="7 8">UMB0852</strain>
    </source>
</reference>
<evidence type="ECO:0000256" key="4">
    <source>
        <dbReference type="ARBA" id="ARBA00022960"/>
    </source>
</evidence>
<comment type="function">
    <text evidence="6">Forms membrane-associated dynamic filaments that are essential for cell shape determination. Acts by regulating cell wall synthesis and cell elongation, and thus cell shape. A feedback loop between cell geometry and MreB localization may maintain elongated cell shape by targeting cell wall growth to regions of negative cell wall curvature.</text>
</comment>
<dbReference type="GO" id="GO:0005524">
    <property type="term" value="F:ATP binding"/>
    <property type="evidence" value="ECO:0007669"/>
    <property type="project" value="UniProtKB-KW"/>
</dbReference>
<evidence type="ECO:0000313" key="8">
    <source>
        <dbReference type="Proteomes" id="UP000235682"/>
    </source>
</evidence>
<dbReference type="RefSeq" id="WP_092084845.1">
    <property type="nucleotide sequence ID" value="NZ_FNEL01000013.1"/>
</dbReference>
<dbReference type="InterPro" id="IPR043129">
    <property type="entry name" value="ATPase_NBD"/>
</dbReference>
<sequence length="339" mass="37594">MFFKKARVGIDLGSANTVIYIEKKGIALREPSVVAIDRTSKEPVAFGQEAIHLIGKTNKDVEIIHPIKYGVVDSMTLLKPMLSFFIKKALNKRTPQSEIVICIPSETSQISQKALLDVLKELNIHKAMILEAPYAAALGAKLPIQEPKGHLVVDIGSAVTDIGVLSYNDHVYSKALPIGGDLFDQYIQEALRLHYEMIISEQMAQKIKQEIGYAVLTASDEKETCLTAGQRATNFLPIERNVRSLIISRAIEPLIRQIITGIQDVLEQTPPELIVDISNSGLLLSGGTSLLKRLPERLQKELNMPVHLAEYPMDVVALGAGYVLDDLQRQIKKVERTKR</sequence>
<gene>
    <name evidence="6" type="primary">mreB</name>
    <name evidence="7" type="ORF">CJ205_08395</name>
</gene>
<comment type="similarity">
    <text evidence="5 6">Belongs to the FtsA/MreB family.</text>
</comment>